<dbReference type="GO" id="GO:0070481">
    <property type="term" value="P:nuclear-transcribed mRNA catabolic process, non-stop decay"/>
    <property type="evidence" value="ECO:0007669"/>
    <property type="project" value="InterPro"/>
</dbReference>
<dbReference type="InterPro" id="IPR038069">
    <property type="entry name" value="Pelota/DOM34_N"/>
</dbReference>
<keyword evidence="3" id="KW-1185">Reference proteome</keyword>
<reference evidence="2" key="4">
    <citation type="submission" date="2019-03" db="UniProtKB">
        <authorList>
            <consortium name="EnsemblPlants"/>
        </authorList>
    </citation>
    <scope>IDENTIFICATION</scope>
</reference>
<evidence type="ECO:0000313" key="3">
    <source>
        <dbReference type="Proteomes" id="UP000015105"/>
    </source>
</evidence>
<dbReference type="EnsemblPlants" id="AET2Gv21097400.11">
    <property type="protein sequence ID" value="AET2Gv21097400.11"/>
    <property type="gene ID" value="AET2Gv21097400"/>
</dbReference>
<dbReference type="AlphaFoldDB" id="A0A453D5Q7"/>
<reference evidence="2" key="3">
    <citation type="journal article" date="2017" name="Nature">
        <title>Genome sequence of the progenitor of the wheat D genome Aegilops tauschii.</title>
        <authorList>
            <person name="Luo M.C."/>
            <person name="Gu Y.Q."/>
            <person name="Puiu D."/>
            <person name="Wang H."/>
            <person name="Twardziok S.O."/>
            <person name="Deal K.R."/>
            <person name="Huo N."/>
            <person name="Zhu T."/>
            <person name="Wang L."/>
            <person name="Wang Y."/>
            <person name="McGuire P.E."/>
            <person name="Liu S."/>
            <person name="Long H."/>
            <person name="Ramasamy R.K."/>
            <person name="Rodriguez J.C."/>
            <person name="Van S.L."/>
            <person name="Yuan L."/>
            <person name="Wang Z."/>
            <person name="Xia Z."/>
            <person name="Xiao L."/>
            <person name="Anderson O.D."/>
            <person name="Ouyang S."/>
            <person name="Liang Y."/>
            <person name="Zimin A.V."/>
            <person name="Pertea G."/>
            <person name="Qi P."/>
            <person name="Bennetzen J.L."/>
            <person name="Dai X."/>
            <person name="Dawson M.W."/>
            <person name="Muller H.G."/>
            <person name="Kugler K."/>
            <person name="Rivarola-Duarte L."/>
            <person name="Spannagl M."/>
            <person name="Mayer K.F.X."/>
            <person name="Lu F.H."/>
            <person name="Bevan M.W."/>
            <person name="Leroy P."/>
            <person name="Li P."/>
            <person name="You F.M."/>
            <person name="Sun Q."/>
            <person name="Liu Z."/>
            <person name="Lyons E."/>
            <person name="Wicker T."/>
            <person name="Salzberg S.L."/>
            <person name="Devos K.M."/>
            <person name="Dvorak J."/>
        </authorList>
    </citation>
    <scope>NUCLEOTIDE SEQUENCE [LARGE SCALE GENOMIC DNA]</scope>
    <source>
        <strain evidence="2">cv. AL8/78</strain>
    </source>
</reference>
<dbReference type="InterPro" id="IPR058547">
    <property type="entry name" value="Pelota_N"/>
</dbReference>
<dbReference type="GO" id="GO:0070651">
    <property type="term" value="P:nonfunctional rRNA decay"/>
    <property type="evidence" value="ECO:0007669"/>
    <property type="project" value="TreeGrafter"/>
</dbReference>
<feature type="domain" description="Pelota N-terminal" evidence="1">
    <location>
        <begin position="1"/>
        <end position="48"/>
    </location>
</feature>
<protein>
    <recommendedName>
        <fullName evidence="1">Pelota N-terminal domain-containing protein</fullName>
    </recommendedName>
</protein>
<accession>A0A453D5Q7</accession>
<reference evidence="3" key="2">
    <citation type="journal article" date="2017" name="Nat. Plants">
        <title>The Aegilops tauschii genome reveals multiple impacts of transposons.</title>
        <authorList>
            <person name="Zhao G."/>
            <person name="Zou C."/>
            <person name="Li K."/>
            <person name="Wang K."/>
            <person name="Li T."/>
            <person name="Gao L."/>
            <person name="Zhang X."/>
            <person name="Wang H."/>
            <person name="Yang Z."/>
            <person name="Liu X."/>
            <person name="Jiang W."/>
            <person name="Mao L."/>
            <person name="Kong X."/>
            <person name="Jiao Y."/>
            <person name="Jia J."/>
        </authorList>
    </citation>
    <scope>NUCLEOTIDE SEQUENCE [LARGE SCALE GENOMIC DNA]</scope>
    <source>
        <strain evidence="3">cv. AL8/78</strain>
    </source>
</reference>
<evidence type="ECO:0000259" key="1">
    <source>
        <dbReference type="Pfam" id="PF26356"/>
    </source>
</evidence>
<evidence type="ECO:0000313" key="2">
    <source>
        <dbReference type="EnsemblPlants" id="AET2Gv21097400.11"/>
    </source>
</evidence>
<dbReference type="Gene3D" id="2.30.30.870">
    <property type="entry name" value="Pelota, domain A"/>
    <property type="match status" value="1"/>
</dbReference>
<name>A0A453D5Q7_AEGTS</name>
<dbReference type="PANTHER" id="PTHR10853">
    <property type="entry name" value="PELOTA"/>
    <property type="match status" value="1"/>
</dbReference>
<dbReference type="GO" id="GO:0071025">
    <property type="term" value="P:RNA surveillance"/>
    <property type="evidence" value="ECO:0007669"/>
    <property type="project" value="InterPro"/>
</dbReference>
<dbReference type="SUPFAM" id="SSF159065">
    <property type="entry name" value="Dom34/Pelota N-terminal domain-like"/>
    <property type="match status" value="1"/>
</dbReference>
<dbReference type="PANTHER" id="PTHR10853:SF0">
    <property type="entry name" value="PROTEIN PELOTA HOMOLOG"/>
    <property type="match status" value="1"/>
</dbReference>
<proteinExistence type="predicted"/>
<organism evidence="2 3">
    <name type="scientific">Aegilops tauschii subsp. strangulata</name>
    <name type="common">Goatgrass</name>
    <dbReference type="NCBI Taxonomy" id="200361"/>
    <lineage>
        <taxon>Eukaryota</taxon>
        <taxon>Viridiplantae</taxon>
        <taxon>Streptophyta</taxon>
        <taxon>Embryophyta</taxon>
        <taxon>Tracheophyta</taxon>
        <taxon>Spermatophyta</taxon>
        <taxon>Magnoliopsida</taxon>
        <taxon>Liliopsida</taxon>
        <taxon>Poales</taxon>
        <taxon>Poaceae</taxon>
        <taxon>BOP clade</taxon>
        <taxon>Pooideae</taxon>
        <taxon>Triticodae</taxon>
        <taxon>Triticeae</taxon>
        <taxon>Triticinae</taxon>
        <taxon>Aegilops</taxon>
    </lineage>
</organism>
<dbReference type="Pfam" id="PF26356">
    <property type="entry name" value="Pelota_N"/>
    <property type="match status" value="1"/>
</dbReference>
<dbReference type="GO" id="GO:0005737">
    <property type="term" value="C:cytoplasm"/>
    <property type="evidence" value="ECO:0007669"/>
    <property type="project" value="TreeGrafter"/>
</dbReference>
<reference evidence="3" key="1">
    <citation type="journal article" date="2014" name="Science">
        <title>Ancient hybridizations among the ancestral genomes of bread wheat.</title>
        <authorList>
            <consortium name="International Wheat Genome Sequencing Consortium,"/>
            <person name="Marcussen T."/>
            <person name="Sandve S.R."/>
            <person name="Heier L."/>
            <person name="Spannagl M."/>
            <person name="Pfeifer M."/>
            <person name="Jakobsen K.S."/>
            <person name="Wulff B.B."/>
            <person name="Steuernagel B."/>
            <person name="Mayer K.F."/>
            <person name="Olsen O.A."/>
        </authorList>
    </citation>
    <scope>NUCLEOTIDE SEQUENCE [LARGE SCALE GENOMIC DNA]</scope>
    <source>
        <strain evidence="3">cv. AL8/78</strain>
    </source>
</reference>
<dbReference type="InterPro" id="IPR004405">
    <property type="entry name" value="TF_pelota"/>
</dbReference>
<dbReference type="Gramene" id="AET2Gv21097400.11">
    <property type="protein sequence ID" value="AET2Gv21097400.11"/>
    <property type="gene ID" value="AET2Gv21097400"/>
</dbReference>
<dbReference type="GO" id="GO:0070966">
    <property type="term" value="P:nuclear-transcribed mRNA catabolic process, no-go decay"/>
    <property type="evidence" value="ECO:0007669"/>
    <property type="project" value="InterPro"/>
</dbReference>
<reference evidence="2" key="5">
    <citation type="journal article" date="2021" name="G3 (Bethesda)">
        <title>Aegilops tauschii genome assembly Aet v5.0 features greater sequence contiguity and improved annotation.</title>
        <authorList>
            <person name="Wang L."/>
            <person name="Zhu T."/>
            <person name="Rodriguez J.C."/>
            <person name="Deal K.R."/>
            <person name="Dubcovsky J."/>
            <person name="McGuire P.E."/>
            <person name="Lux T."/>
            <person name="Spannagl M."/>
            <person name="Mayer K.F.X."/>
            <person name="Baldrich P."/>
            <person name="Meyers B.C."/>
            <person name="Huo N."/>
            <person name="Gu Y.Q."/>
            <person name="Zhou H."/>
            <person name="Devos K.M."/>
            <person name="Bennetzen J.L."/>
            <person name="Unver T."/>
            <person name="Budak H."/>
            <person name="Gulick P.J."/>
            <person name="Galiba G."/>
            <person name="Kalapos B."/>
            <person name="Nelson D.R."/>
            <person name="Li P."/>
            <person name="You F.M."/>
            <person name="Luo M.C."/>
            <person name="Dvorak J."/>
        </authorList>
    </citation>
    <scope>NUCLEOTIDE SEQUENCE [LARGE SCALE GENOMIC DNA]</scope>
    <source>
        <strain evidence="2">cv. AL8/78</strain>
    </source>
</reference>
<sequence length="56" mass="6428">MKLVHRNLARNGPGSAKLLPEEEDDLWHAYNLIAVGDSLQAVTVRESSERFCFWRT</sequence>
<dbReference type="GO" id="GO:0032790">
    <property type="term" value="P:ribosome disassembly"/>
    <property type="evidence" value="ECO:0007669"/>
    <property type="project" value="TreeGrafter"/>
</dbReference>
<dbReference type="Proteomes" id="UP000015105">
    <property type="component" value="Chromosome 2D"/>
</dbReference>